<reference evidence="1 2" key="1">
    <citation type="submission" date="2017-10" db="EMBL/GenBank/DDBJ databases">
        <title>Novel microbial diversity and functional potential in the marine mammal oral microbiome.</title>
        <authorList>
            <person name="Dudek N.K."/>
            <person name="Sun C.L."/>
            <person name="Burstein D."/>
            <person name="Kantor R.S."/>
            <person name="Aliaga Goltsman D.S."/>
            <person name="Bik E.M."/>
            <person name="Thomas B.C."/>
            <person name="Banfield J.F."/>
            <person name="Relman D.A."/>
        </authorList>
    </citation>
    <scope>NUCLEOTIDE SEQUENCE [LARGE SCALE GENOMIC DNA]</scope>
    <source>
        <strain evidence="1">DOLJORAL78_47_16</strain>
    </source>
</reference>
<gene>
    <name evidence="1" type="ORF">CSA56_07230</name>
</gene>
<comment type="caution">
    <text evidence="1">The sequence shown here is derived from an EMBL/GenBank/DDBJ whole genome shotgun (WGS) entry which is preliminary data.</text>
</comment>
<dbReference type="AlphaFoldDB" id="A0A2G6KIJ2"/>
<dbReference type="EMBL" id="PDSK01000081">
    <property type="protein sequence ID" value="PIE34629.1"/>
    <property type="molecule type" value="Genomic_DNA"/>
</dbReference>
<proteinExistence type="predicted"/>
<accession>A0A2G6KIJ2</accession>
<protein>
    <submittedName>
        <fullName evidence="1">Uncharacterized protein</fullName>
    </submittedName>
</protein>
<name>A0A2G6KIJ2_9BACT</name>
<organism evidence="1 2">
    <name type="scientific">candidate division KSB3 bacterium</name>
    <dbReference type="NCBI Taxonomy" id="2044937"/>
    <lineage>
        <taxon>Bacteria</taxon>
        <taxon>candidate division KSB3</taxon>
    </lineage>
</organism>
<dbReference type="Proteomes" id="UP000230821">
    <property type="component" value="Unassembled WGS sequence"/>
</dbReference>
<evidence type="ECO:0000313" key="1">
    <source>
        <dbReference type="EMBL" id="PIE34629.1"/>
    </source>
</evidence>
<evidence type="ECO:0000313" key="2">
    <source>
        <dbReference type="Proteomes" id="UP000230821"/>
    </source>
</evidence>
<sequence length="288" mass="33022">MAGLSAEDKGKGKRIITQFFRTMPGVQKTLMTEFERGGYKGVYRIQHNLYPDNTTDINSVDTLRKGLSMILQHIYGMPVEDKEGYFQDIVKCKTPSQVIRKEKETLLKYFYEDFVSVRDYLLHELIEDSHYGLMSLFCKNLLGEDESVSDMRSFKNHIRNLSDSVADRIAGGMSEEDIISQLKQYKQEFEEQQAEAEAIPVDGAVVGGEAGEKRQVILNILGDDKYHPLRDFLIQKTTADPNFTTFQQYLDNILPSTSRIVAKDMSSFSEGLKKIKEFRDSLERELRA</sequence>